<dbReference type="NCBIfam" id="TIGR01711">
    <property type="entry name" value="gspJ"/>
    <property type="match status" value="1"/>
</dbReference>
<dbReference type="NCBIfam" id="TIGR02532">
    <property type="entry name" value="IV_pilin_GFxxxE"/>
    <property type="match status" value="1"/>
</dbReference>
<dbReference type="Pfam" id="PF11612">
    <property type="entry name" value="T2SSJ"/>
    <property type="match status" value="1"/>
</dbReference>
<comment type="subcellular location">
    <subcellularLocation>
        <location evidence="1">Cell inner membrane</location>
        <topology evidence="1">Single-pass membrane protein</topology>
    </subcellularLocation>
</comment>
<dbReference type="SUPFAM" id="SSF54523">
    <property type="entry name" value="Pili subunits"/>
    <property type="match status" value="1"/>
</dbReference>
<keyword evidence="8 10" id="KW-1133">Transmembrane helix</keyword>
<proteinExistence type="inferred from homology"/>
<keyword evidence="7 10" id="KW-0812">Transmembrane</keyword>
<protein>
    <recommendedName>
        <fullName evidence="3">Type II secretion system protein J</fullName>
    </recommendedName>
</protein>
<dbReference type="InterPro" id="IPR012902">
    <property type="entry name" value="N_methyl_site"/>
</dbReference>
<evidence type="ECO:0000256" key="5">
    <source>
        <dbReference type="ARBA" id="ARBA00022481"/>
    </source>
</evidence>
<name>E0XQI8_9GAMM</name>
<feature type="transmembrane region" description="Helical" evidence="10">
    <location>
        <begin position="20"/>
        <end position="38"/>
    </location>
</feature>
<keyword evidence="9 10" id="KW-0472">Membrane</keyword>
<evidence type="ECO:0000256" key="2">
    <source>
        <dbReference type="ARBA" id="ARBA00011084"/>
    </source>
</evidence>
<dbReference type="InterPro" id="IPR045584">
    <property type="entry name" value="Pilin-like"/>
</dbReference>
<dbReference type="AlphaFoldDB" id="E0XQI8"/>
<dbReference type="GO" id="GO:0015628">
    <property type="term" value="P:protein secretion by the type II secretion system"/>
    <property type="evidence" value="ECO:0007669"/>
    <property type="project" value="InterPro"/>
</dbReference>
<evidence type="ECO:0000256" key="6">
    <source>
        <dbReference type="ARBA" id="ARBA00022519"/>
    </source>
</evidence>
<keyword evidence="6" id="KW-0997">Cell inner membrane</keyword>
<dbReference type="InterPro" id="IPR051621">
    <property type="entry name" value="T2SS_protein_J"/>
</dbReference>
<evidence type="ECO:0000256" key="4">
    <source>
        <dbReference type="ARBA" id="ARBA00022475"/>
    </source>
</evidence>
<keyword evidence="4" id="KW-1003">Cell membrane</keyword>
<evidence type="ECO:0000256" key="7">
    <source>
        <dbReference type="ARBA" id="ARBA00022692"/>
    </source>
</evidence>
<dbReference type="Pfam" id="PF07963">
    <property type="entry name" value="N_methyl"/>
    <property type="match status" value="1"/>
</dbReference>
<keyword evidence="5" id="KW-0488">Methylation</keyword>
<evidence type="ECO:0000256" key="1">
    <source>
        <dbReference type="ARBA" id="ARBA00004377"/>
    </source>
</evidence>
<dbReference type="PANTHER" id="PTHR39583">
    <property type="entry name" value="TYPE II SECRETION SYSTEM PROTEIN J-RELATED"/>
    <property type="match status" value="1"/>
</dbReference>
<dbReference type="GO" id="GO:0005886">
    <property type="term" value="C:plasma membrane"/>
    <property type="evidence" value="ECO:0007669"/>
    <property type="project" value="UniProtKB-SubCell"/>
</dbReference>
<dbReference type="PROSITE" id="PS00409">
    <property type="entry name" value="PROKAR_NTER_METHYL"/>
    <property type="match status" value="1"/>
</dbReference>
<evidence type="ECO:0000313" key="11">
    <source>
        <dbReference type="EMBL" id="ADI16679.1"/>
    </source>
</evidence>
<dbReference type="PANTHER" id="PTHR39583:SF2">
    <property type="entry name" value="TYPE II SECRETION SYSTEM PROTEIN J"/>
    <property type="match status" value="1"/>
</dbReference>
<evidence type="ECO:0000256" key="3">
    <source>
        <dbReference type="ARBA" id="ARBA00021539"/>
    </source>
</evidence>
<evidence type="ECO:0000256" key="8">
    <source>
        <dbReference type="ARBA" id="ARBA00022989"/>
    </source>
</evidence>
<dbReference type="EMBL" id="GU474844">
    <property type="protein sequence ID" value="ADI16679.1"/>
    <property type="molecule type" value="Genomic_DNA"/>
</dbReference>
<sequence length="226" mass="25884">MRRWWMGRAEHRPTQAGFTLVEVLIAMAITAFVSVLSYQTLSTALVGIESARAESERLHEINRAFTVLSRDIRQLTNRPIRDEFGQVASAVSGGELARDLLRLTRSGWHNSTGAPRSTLQRVAYRLEEDRLLRLSYPVLDRTTAIEPTETVLIESVELFELRFLPSINAVEVDRNQVIDRRFWQENWVADVGFTDKLIDPPAAIEVRVTLSDWGELERLYVMPSFQ</sequence>
<evidence type="ECO:0000256" key="9">
    <source>
        <dbReference type="ARBA" id="ARBA00023136"/>
    </source>
</evidence>
<dbReference type="Gene3D" id="2.10.70.20">
    <property type="entry name" value="gspk-gspi-gspj complex like domains"/>
    <property type="match status" value="1"/>
</dbReference>
<evidence type="ECO:0000256" key="10">
    <source>
        <dbReference type="SAM" id="Phobius"/>
    </source>
</evidence>
<dbReference type="InterPro" id="IPR010055">
    <property type="entry name" value="T2SS_protein-GspJ"/>
</dbReference>
<accession>E0XQI8</accession>
<reference evidence="11" key="1">
    <citation type="journal article" date="2011" name="Environ. Microbiol.">
        <title>Time-series analyses of Monterey Bay coastal microbial picoplankton using a 'genome proxy' microarray.</title>
        <authorList>
            <person name="Rich V.I."/>
            <person name="Pham V.D."/>
            <person name="Eppley J."/>
            <person name="Shi Y."/>
            <person name="DeLong E.F."/>
        </authorList>
    </citation>
    <scope>NUCLEOTIDE SEQUENCE</scope>
</reference>
<dbReference type="Gene3D" id="3.10.610.10">
    <property type="entry name" value="GSPII I/J protein-like"/>
    <property type="match status" value="1"/>
</dbReference>
<dbReference type="GO" id="GO:0015627">
    <property type="term" value="C:type II protein secretion system complex"/>
    <property type="evidence" value="ECO:0007669"/>
    <property type="project" value="InterPro"/>
</dbReference>
<organism evidence="11">
    <name type="scientific">uncultured gamma proteobacterium HF0010_05D02</name>
    <dbReference type="NCBI Taxonomy" id="710978"/>
    <lineage>
        <taxon>Bacteria</taxon>
        <taxon>Pseudomonadati</taxon>
        <taxon>Pseudomonadota</taxon>
        <taxon>Gammaproteobacteria</taxon>
        <taxon>environmental samples</taxon>
    </lineage>
</organism>
<comment type="similarity">
    <text evidence="2">Belongs to the GSP J family.</text>
</comment>